<dbReference type="GO" id="GO:0008982">
    <property type="term" value="F:protein-N(PI)-phosphohistidine-sugar phosphotransferase activity"/>
    <property type="evidence" value="ECO:0007669"/>
    <property type="project" value="InterPro"/>
</dbReference>
<dbReference type="PANTHER" id="PTHR30009">
    <property type="entry name" value="CYTOCHROME C-TYPE SYNTHESIS PROTEIN AND PTS TRANSMEMBRANE COMPONENT"/>
    <property type="match status" value="1"/>
</dbReference>
<protein>
    <submittedName>
        <fullName evidence="11">PTS system, glucose-specific IIBC component</fullName>
    </submittedName>
</protein>
<dbReference type="AlphaFoldDB" id="A0A345Z3M2"/>
<keyword evidence="5" id="KW-0598">Phosphotransferase system</keyword>
<feature type="domain" description="PTS EIIC type-1" evidence="10">
    <location>
        <begin position="18"/>
        <end position="509"/>
    </location>
</feature>
<evidence type="ECO:0000256" key="5">
    <source>
        <dbReference type="ARBA" id="ARBA00022683"/>
    </source>
</evidence>
<accession>A0A345Z3M2</accession>
<dbReference type="InterPro" id="IPR050429">
    <property type="entry name" value="PTS_Glucose_EIICBA"/>
</dbReference>
<reference evidence="11 12" key="1">
    <citation type="submission" date="2018-07" db="EMBL/GenBank/DDBJ databases">
        <title>Complete genome sequence of Spiroplasma alleghenense PLHS-1 (ATCC 51752).</title>
        <authorList>
            <person name="Chou L."/>
            <person name="Lee T.-Y."/>
            <person name="Tsai Y.-M."/>
            <person name="Kuo C.-H."/>
        </authorList>
    </citation>
    <scope>NUCLEOTIDE SEQUENCE [LARGE SCALE GENOMIC DNA]</scope>
    <source>
        <strain evidence="11 12">PLHS-1</strain>
    </source>
</reference>
<evidence type="ECO:0000256" key="6">
    <source>
        <dbReference type="ARBA" id="ARBA00022692"/>
    </source>
</evidence>
<feature type="transmembrane region" description="Helical" evidence="9">
    <location>
        <begin position="31"/>
        <end position="52"/>
    </location>
</feature>
<feature type="transmembrane region" description="Helical" evidence="9">
    <location>
        <begin position="396"/>
        <end position="416"/>
    </location>
</feature>
<dbReference type="Proteomes" id="UP000254792">
    <property type="component" value="Chromosome"/>
</dbReference>
<dbReference type="InterPro" id="IPR003352">
    <property type="entry name" value="PTS_EIIC"/>
</dbReference>
<feature type="transmembrane region" description="Helical" evidence="9">
    <location>
        <begin position="144"/>
        <end position="163"/>
    </location>
</feature>
<dbReference type="GO" id="GO:0090563">
    <property type="term" value="F:protein-phosphocysteine-sugar phosphotransferase activity"/>
    <property type="evidence" value="ECO:0007669"/>
    <property type="project" value="TreeGrafter"/>
</dbReference>
<keyword evidence="7 9" id="KW-1133">Transmembrane helix</keyword>
<feature type="transmembrane region" description="Helical" evidence="9">
    <location>
        <begin position="475"/>
        <end position="497"/>
    </location>
</feature>
<keyword evidence="12" id="KW-1185">Reference proteome</keyword>
<evidence type="ECO:0000256" key="4">
    <source>
        <dbReference type="ARBA" id="ARBA00022597"/>
    </source>
</evidence>
<keyword evidence="4" id="KW-0762">Sugar transport</keyword>
<evidence type="ECO:0000256" key="2">
    <source>
        <dbReference type="ARBA" id="ARBA00022448"/>
    </source>
</evidence>
<sequence>MSNQEPVSNFAIKDFNKVIVSGFFQKIGSSLFVVVILMPFFGLSLSIANIITNISHGPNQASNVFNIIGGILFKNLGLFFCLALILGFTKNKGFAILSGVLGYFVFIAFMGAFIVHNNNGTINIWFYKNQQSKLLLDSFYGLETLQTGVLGGMVVGIVVILAYNKLKDFQMPSYLTFIAKERFVLLITPILAILLGVIFILVWPIFVIGLNIFGNWTTKLPFGIDSFIFKFIQRVLVVFQGQVIWHGPFWWTSVGGSLIDYQYLVLQNYVIQITSSANKNLFAQWEISEALVNQDLINEVIYKMSLNSCGDFIPLVENWWQGTGVNFWSAQGDQIASVLVLNNSYVNIQDFWNVGLKLTRFTSGGFSNSMIVLPAIGASLFFSLDKNERKQRKGYYLMAILMSALLGITEPIEFLFLYSNPIIYFGFYAPMAGLQAMIANLLEIKIGSTFSTGLLDFATNGIIPSLANGDQDMKIWYIFIIGLVFALISFLTFFYLYKKDVWKKTLIQDISILKMKNRFLQEKHAFQILNLSFRGIKNISKVTMINDESLEIELKVAKIDLQILDKYKFIKSFSITEKRIIFKFDKSQITYAGRLWIYSLNKNQENFSEDREKYLKLKKEFKATKLV</sequence>
<dbReference type="OrthoDB" id="9764327at2"/>
<comment type="subcellular location">
    <subcellularLocation>
        <location evidence="1">Cell membrane</location>
        <topology evidence="1">Multi-pass membrane protein</topology>
    </subcellularLocation>
</comment>
<evidence type="ECO:0000256" key="3">
    <source>
        <dbReference type="ARBA" id="ARBA00022475"/>
    </source>
</evidence>
<feature type="transmembrane region" description="Helical" evidence="9">
    <location>
        <begin position="64"/>
        <end position="87"/>
    </location>
</feature>
<dbReference type="KEGG" id="salx:SALLE_v1c05270"/>
<feature type="transmembrane region" description="Helical" evidence="9">
    <location>
        <begin position="183"/>
        <end position="213"/>
    </location>
</feature>
<organism evidence="11 12">
    <name type="scientific">Spiroplasma alleghenense</name>
    <dbReference type="NCBI Taxonomy" id="216931"/>
    <lineage>
        <taxon>Bacteria</taxon>
        <taxon>Bacillati</taxon>
        <taxon>Mycoplasmatota</taxon>
        <taxon>Mollicutes</taxon>
        <taxon>Entomoplasmatales</taxon>
        <taxon>Spiroplasmataceae</taxon>
        <taxon>Spiroplasma</taxon>
    </lineage>
</organism>
<evidence type="ECO:0000313" key="12">
    <source>
        <dbReference type="Proteomes" id="UP000254792"/>
    </source>
</evidence>
<keyword evidence="2" id="KW-0813">Transport</keyword>
<keyword evidence="8 9" id="KW-0472">Membrane</keyword>
<dbReference type="PROSITE" id="PS51103">
    <property type="entry name" value="PTS_EIIC_TYPE_1"/>
    <property type="match status" value="1"/>
</dbReference>
<feature type="transmembrane region" description="Helical" evidence="9">
    <location>
        <begin position="94"/>
        <end position="115"/>
    </location>
</feature>
<feature type="transmembrane region" description="Helical" evidence="9">
    <location>
        <begin position="366"/>
        <end position="384"/>
    </location>
</feature>
<dbReference type="GO" id="GO:0005886">
    <property type="term" value="C:plasma membrane"/>
    <property type="evidence" value="ECO:0007669"/>
    <property type="project" value="UniProtKB-SubCell"/>
</dbReference>
<dbReference type="RefSeq" id="WP_115558109.1">
    <property type="nucleotide sequence ID" value="NZ_CP031376.1"/>
</dbReference>
<keyword evidence="3" id="KW-1003">Cell membrane</keyword>
<dbReference type="EMBL" id="CP031376">
    <property type="protein sequence ID" value="AXK51201.1"/>
    <property type="molecule type" value="Genomic_DNA"/>
</dbReference>
<evidence type="ECO:0000256" key="7">
    <source>
        <dbReference type="ARBA" id="ARBA00022989"/>
    </source>
</evidence>
<name>A0A345Z3M2_9MOLU</name>
<evidence type="ECO:0000313" key="11">
    <source>
        <dbReference type="EMBL" id="AXK51201.1"/>
    </source>
</evidence>
<evidence type="ECO:0000256" key="1">
    <source>
        <dbReference type="ARBA" id="ARBA00004651"/>
    </source>
</evidence>
<keyword evidence="6 9" id="KW-0812">Transmembrane</keyword>
<dbReference type="GO" id="GO:0009401">
    <property type="term" value="P:phosphoenolpyruvate-dependent sugar phosphotransferase system"/>
    <property type="evidence" value="ECO:0007669"/>
    <property type="project" value="UniProtKB-KW"/>
</dbReference>
<dbReference type="Pfam" id="PF02378">
    <property type="entry name" value="PTS_EIIC"/>
    <property type="match status" value="2"/>
</dbReference>
<gene>
    <name evidence="11" type="primary">ptsG</name>
    <name evidence="11" type="ORF">SALLE_v1c05270</name>
</gene>
<proteinExistence type="predicted"/>
<evidence type="ECO:0000256" key="9">
    <source>
        <dbReference type="SAM" id="Phobius"/>
    </source>
</evidence>
<evidence type="ECO:0000256" key="8">
    <source>
        <dbReference type="ARBA" id="ARBA00023136"/>
    </source>
</evidence>
<evidence type="ECO:0000259" key="10">
    <source>
        <dbReference type="PROSITE" id="PS51103"/>
    </source>
</evidence>
<dbReference type="InterPro" id="IPR013013">
    <property type="entry name" value="PTS_EIIC_1"/>
</dbReference>
<dbReference type="PANTHER" id="PTHR30009:SF20">
    <property type="entry name" value="PTS SYSTEM GLUCOSE-SPECIFIC EIICB COMPONENT-RELATED"/>
    <property type="match status" value="1"/>
</dbReference>